<feature type="region of interest" description="Disordered" evidence="5">
    <location>
        <begin position="710"/>
        <end position="736"/>
    </location>
</feature>
<dbReference type="AlphaFoldDB" id="A0AAD6WN04"/>
<comment type="catalytic activity">
    <reaction evidence="4">
        <text>a 2'-deoxyribonucleoside 5'-diphosphate + [thioredoxin]-disulfide + H2O = a ribonucleoside 5'-diphosphate + [thioredoxin]-dithiol</text>
        <dbReference type="Rhea" id="RHEA:23252"/>
        <dbReference type="Rhea" id="RHEA-COMP:10698"/>
        <dbReference type="Rhea" id="RHEA-COMP:10700"/>
        <dbReference type="ChEBI" id="CHEBI:15377"/>
        <dbReference type="ChEBI" id="CHEBI:29950"/>
        <dbReference type="ChEBI" id="CHEBI:50058"/>
        <dbReference type="ChEBI" id="CHEBI:57930"/>
        <dbReference type="ChEBI" id="CHEBI:73316"/>
        <dbReference type="EC" id="1.17.4.1"/>
    </reaction>
</comment>
<dbReference type="GO" id="GO:0009263">
    <property type="term" value="P:deoxyribonucleotide biosynthetic process"/>
    <property type="evidence" value="ECO:0007669"/>
    <property type="project" value="UniProtKB-KW"/>
</dbReference>
<dbReference type="PRINTS" id="PR01183">
    <property type="entry name" value="RIBORDTASEM1"/>
</dbReference>
<comment type="caution">
    <text evidence="8">The sequence shown here is derived from an EMBL/GenBank/DDBJ whole genome shotgun (WGS) entry which is preliminary data.</text>
</comment>
<dbReference type="InterPro" id="IPR013509">
    <property type="entry name" value="RNR_lsu_N"/>
</dbReference>
<evidence type="ECO:0000256" key="1">
    <source>
        <dbReference type="ARBA" id="ARBA00010406"/>
    </source>
</evidence>
<dbReference type="GO" id="GO:0005971">
    <property type="term" value="C:ribonucleoside-diphosphate reductase complex"/>
    <property type="evidence" value="ECO:0007669"/>
    <property type="project" value="TreeGrafter"/>
</dbReference>
<proteinExistence type="inferred from homology"/>
<keyword evidence="9" id="KW-1185">Reference proteome</keyword>
<dbReference type="InterPro" id="IPR000788">
    <property type="entry name" value="RNR_lg_C"/>
</dbReference>
<evidence type="ECO:0000259" key="6">
    <source>
        <dbReference type="Pfam" id="PF00317"/>
    </source>
</evidence>
<feature type="domain" description="Ribonucleotide reductase large subunit N-terminal" evidence="6">
    <location>
        <begin position="124"/>
        <end position="181"/>
    </location>
</feature>
<organism evidence="8 9">
    <name type="scientific">Mycena alexandri</name>
    <dbReference type="NCBI Taxonomy" id="1745969"/>
    <lineage>
        <taxon>Eukaryota</taxon>
        <taxon>Fungi</taxon>
        <taxon>Dikarya</taxon>
        <taxon>Basidiomycota</taxon>
        <taxon>Agaricomycotina</taxon>
        <taxon>Agaricomycetes</taxon>
        <taxon>Agaricomycetidae</taxon>
        <taxon>Agaricales</taxon>
        <taxon>Marasmiineae</taxon>
        <taxon>Mycenaceae</taxon>
        <taxon>Mycena</taxon>
    </lineage>
</organism>
<dbReference type="PANTHER" id="PTHR11573">
    <property type="entry name" value="RIBONUCLEOSIDE-DIPHOSPHATE REDUCTASE LARGE CHAIN"/>
    <property type="match status" value="1"/>
</dbReference>
<dbReference type="Gene3D" id="3.20.70.20">
    <property type="match status" value="1"/>
</dbReference>
<keyword evidence="3 4" id="KW-0560">Oxidoreductase</keyword>
<sequence length="736" mass="82775">MRQKLTKRLEMVRFGINPNDISVQSLVEAVEGRVKTRTSTRRIHEYAIQAAVNAATTHPAYSWIAGNLEIGGMHGSIPPMFSESVKDIRDGDDDEDLTFEFLNAVDRNSGILDAAVVHLQDYDHTFEAIKAIQTRFLRRNDGHIRERIQHVYMRIAVALNLGDVTKMLRTYDLLSRRLITLDPFVSMLAGTDEKMLTTHFSISLSACTIQEMYTALAKCVFAARKGAAIAISAQGVACSGRNAVCHHSESNTGLWQLMKFLDNALAFTRNQFDRRTDMANVAIEVWHIDIKSIIDWNNMHQHDLSDQKSLTVTLCVPDIFMRRVDEDGDWSLFCPKNTQYRRYESSDIPRIKIKARELSQMMMRSLILTGGPSIVFKDSVICKTNLTETFPCSQADLRTGMIDTLGEDAELFPRNHASLTLPLFVTRDGSFDFPGFHRATKETVYALNKILDISMPHLSTIMDRNKDFRAIGVGINGLADVFTAMRLPYESLEAAELNITIAETMYHAALEASNDLAAIDGPYASFTRSPLRNGIMQFDFWEVTPSDRYDWATLCDRIRTTGVRNATLIAIGSGGGSELLSGFTRSTNPLPSNLLDGQIPCPWLVEDLTKLGIWNESTRREIAAAKGSIQEIRGIPADIKAIYRTAWEIDPICIARMAKDRAPFVCNSQSTSFYVQNPTVDYLEELMMRMWTLGLKTGIHRLHARFPDQRGSRSSLEEDTDREMSFEDVVLSTSST</sequence>
<dbReference type="InterPro" id="IPR039718">
    <property type="entry name" value="Rrm1"/>
</dbReference>
<feature type="domain" description="Ribonucleotide reductase large subunit C-terminal" evidence="7">
    <location>
        <begin position="209"/>
        <end position="698"/>
    </location>
</feature>
<reference evidence="8" key="1">
    <citation type="submission" date="2023-03" db="EMBL/GenBank/DDBJ databases">
        <title>Massive genome expansion in bonnet fungi (Mycena s.s.) driven by repeated elements and novel gene families across ecological guilds.</title>
        <authorList>
            <consortium name="Lawrence Berkeley National Laboratory"/>
            <person name="Harder C.B."/>
            <person name="Miyauchi S."/>
            <person name="Viragh M."/>
            <person name="Kuo A."/>
            <person name="Thoen E."/>
            <person name="Andreopoulos B."/>
            <person name="Lu D."/>
            <person name="Skrede I."/>
            <person name="Drula E."/>
            <person name="Henrissat B."/>
            <person name="Morin E."/>
            <person name="Kohler A."/>
            <person name="Barry K."/>
            <person name="LaButti K."/>
            <person name="Morin E."/>
            <person name="Salamov A."/>
            <person name="Lipzen A."/>
            <person name="Mereny Z."/>
            <person name="Hegedus B."/>
            <person name="Baldrian P."/>
            <person name="Stursova M."/>
            <person name="Weitz H."/>
            <person name="Taylor A."/>
            <person name="Grigoriev I.V."/>
            <person name="Nagy L.G."/>
            <person name="Martin F."/>
            <person name="Kauserud H."/>
        </authorList>
    </citation>
    <scope>NUCLEOTIDE SEQUENCE</scope>
    <source>
        <strain evidence="8">CBHHK200</strain>
    </source>
</reference>
<evidence type="ECO:0000256" key="3">
    <source>
        <dbReference type="ARBA" id="ARBA00023002"/>
    </source>
</evidence>
<evidence type="ECO:0000256" key="5">
    <source>
        <dbReference type="SAM" id="MobiDB-lite"/>
    </source>
</evidence>
<dbReference type="Pfam" id="PF00317">
    <property type="entry name" value="Ribonuc_red_lgN"/>
    <property type="match status" value="1"/>
</dbReference>
<comment type="function">
    <text evidence="4">Provides the precursors necessary for DNA synthesis. Catalyzes the biosynthesis of deoxyribonucleotides from the corresponding ribonucleotides.</text>
</comment>
<evidence type="ECO:0000256" key="2">
    <source>
        <dbReference type="ARBA" id="ARBA00012274"/>
    </source>
</evidence>
<dbReference type="PANTHER" id="PTHR11573:SF6">
    <property type="entry name" value="RIBONUCLEOSIDE-DIPHOSPHATE REDUCTASE LARGE SUBUNIT"/>
    <property type="match status" value="1"/>
</dbReference>
<evidence type="ECO:0000256" key="4">
    <source>
        <dbReference type="RuleBase" id="RU003410"/>
    </source>
</evidence>
<gene>
    <name evidence="8" type="ORF">C8F04DRAFT_1277594</name>
</gene>
<evidence type="ECO:0000259" key="7">
    <source>
        <dbReference type="Pfam" id="PF02867"/>
    </source>
</evidence>
<dbReference type="EC" id="1.17.4.1" evidence="2 4"/>
<dbReference type="GO" id="GO:0004748">
    <property type="term" value="F:ribonucleoside-diphosphate reductase activity, thioredoxin disulfide as acceptor"/>
    <property type="evidence" value="ECO:0007669"/>
    <property type="project" value="UniProtKB-EC"/>
</dbReference>
<keyword evidence="4" id="KW-0215">Deoxyribonucleotide synthesis</keyword>
<dbReference type="Proteomes" id="UP001218188">
    <property type="component" value="Unassembled WGS sequence"/>
</dbReference>
<dbReference type="GO" id="GO:0005524">
    <property type="term" value="F:ATP binding"/>
    <property type="evidence" value="ECO:0007669"/>
    <property type="project" value="InterPro"/>
</dbReference>
<dbReference type="Pfam" id="PF02867">
    <property type="entry name" value="Ribonuc_red_lgC"/>
    <property type="match status" value="1"/>
</dbReference>
<name>A0AAD6WN04_9AGAR</name>
<evidence type="ECO:0000313" key="9">
    <source>
        <dbReference type="Proteomes" id="UP001218188"/>
    </source>
</evidence>
<protein>
    <recommendedName>
        <fullName evidence="2 4">Ribonucleoside-diphosphate reductase</fullName>
        <ecNumber evidence="2 4">1.17.4.1</ecNumber>
    </recommendedName>
</protein>
<comment type="similarity">
    <text evidence="1 4">Belongs to the ribonucleoside diphosphate reductase large chain family.</text>
</comment>
<dbReference type="SUPFAM" id="SSF48168">
    <property type="entry name" value="R1 subunit of ribonucleotide reductase, N-terminal domain"/>
    <property type="match status" value="1"/>
</dbReference>
<dbReference type="InterPro" id="IPR008926">
    <property type="entry name" value="RNR_R1-su_N"/>
</dbReference>
<dbReference type="SUPFAM" id="SSF51998">
    <property type="entry name" value="PFL-like glycyl radical enzymes"/>
    <property type="match status" value="1"/>
</dbReference>
<dbReference type="EMBL" id="JARJCM010000336">
    <property type="protein sequence ID" value="KAJ7018545.1"/>
    <property type="molecule type" value="Genomic_DNA"/>
</dbReference>
<accession>A0AAD6WN04</accession>
<evidence type="ECO:0000313" key="8">
    <source>
        <dbReference type="EMBL" id="KAJ7018545.1"/>
    </source>
</evidence>